<sequence length="93" mass="10524">MSLPLELAATVRRHMQMHTKWQNKQAMHKSTRGAAQREVGQLVVVTAHCWPADQLTNWPVNRLSADFGIMASDAVRHNDQNVMPFSGNMVGWQ</sequence>
<comment type="caution">
    <text evidence="1">The sequence shown here is derived from an EMBL/GenBank/DDBJ whole genome shotgun (WGS) entry which is preliminary data.</text>
</comment>
<protein>
    <submittedName>
        <fullName evidence="1">(Mediterranean fruit fly) hypothetical protein</fullName>
    </submittedName>
</protein>
<dbReference type="Proteomes" id="UP000606786">
    <property type="component" value="Unassembled WGS sequence"/>
</dbReference>
<keyword evidence="2" id="KW-1185">Reference proteome</keyword>
<evidence type="ECO:0000313" key="2">
    <source>
        <dbReference type="Proteomes" id="UP000606786"/>
    </source>
</evidence>
<name>A0A811U3T1_CERCA</name>
<dbReference type="EMBL" id="CAJHJT010000001">
    <property type="protein sequence ID" value="CAD6992886.1"/>
    <property type="molecule type" value="Genomic_DNA"/>
</dbReference>
<reference evidence="1" key="1">
    <citation type="submission" date="2020-11" db="EMBL/GenBank/DDBJ databases">
        <authorList>
            <person name="Whitehead M."/>
        </authorList>
    </citation>
    <scope>NUCLEOTIDE SEQUENCE</scope>
    <source>
        <strain evidence="1">EGII</strain>
    </source>
</reference>
<dbReference type="AlphaFoldDB" id="A0A811U3T1"/>
<organism evidence="1 2">
    <name type="scientific">Ceratitis capitata</name>
    <name type="common">Mediterranean fruit fly</name>
    <name type="synonym">Tephritis capitata</name>
    <dbReference type="NCBI Taxonomy" id="7213"/>
    <lineage>
        <taxon>Eukaryota</taxon>
        <taxon>Metazoa</taxon>
        <taxon>Ecdysozoa</taxon>
        <taxon>Arthropoda</taxon>
        <taxon>Hexapoda</taxon>
        <taxon>Insecta</taxon>
        <taxon>Pterygota</taxon>
        <taxon>Neoptera</taxon>
        <taxon>Endopterygota</taxon>
        <taxon>Diptera</taxon>
        <taxon>Brachycera</taxon>
        <taxon>Muscomorpha</taxon>
        <taxon>Tephritoidea</taxon>
        <taxon>Tephritidae</taxon>
        <taxon>Ceratitis</taxon>
        <taxon>Ceratitis</taxon>
    </lineage>
</organism>
<accession>A0A811U3T1</accession>
<evidence type="ECO:0000313" key="1">
    <source>
        <dbReference type="EMBL" id="CAD6992886.1"/>
    </source>
</evidence>
<proteinExistence type="predicted"/>
<gene>
    <name evidence="1" type="ORF">CCAP1982_LOCUS1721</name>
</gene>